<keyword evidence="3" id="KW-0489">Methyltransferase</keyword>
<feature type="domain" description="Methyltransferase small" evidence="2">
    <location>
        <begin position="69"/>
        <end position="208"/>
    </location>
</feature>
<evidence type="ECO:0000313" key="3">
    <source>
        <dbReference type="EMBL" id="BCK01864.1"/>
    </source>
</evidence>
<dbReference type="PANTHER" id="PTHR47739">
    <property type="entry name" value="TRNA1(VAL) (ADENINE(37)-N6)-METHYLTRANSFERASE"/>
    <property type="match status" value="1"/>
</dbReference>
<dbReference type="InterPro" id="IPR050210">
    <property type="entry name" value="tRNA_Adenine-N(6)_MTase"/>
</dbReference>
<accession>A0A7M3SB96</accession>
<keyword evidence="3" id="KW-0808">Transferase</keyword>
<proteinExistence type="predicted"/>
<evidence type="ECO:0000259" key="2">
    <source>
        <dbReference type="Pfam" id="PF05175"/>
    </source>
</evidence>
<evidence type="ECO:0000256" key="1">
    <source>
        <dbReference type="SAM" id="MobiDB-lite"/>
    </source>
</evidence>
<dbReference type="GO" id="GO:0032259">
    <property type="term" value="P:methylation"/>
    <property type="evidence" value="ECO:0007669"/>
    <property type="project" value="UniProtKB-KW"/>
</dbReference>
<dbReference type="Proteomes" id="UP000515703">
    <property type="component" value="Chromosome"/>
</dbReference>
<reference evidence="3 4" key="2">
    <citation type="submission" date="2020-08" db="EMBL/GenBank/DDBJ databases">
        <authorList>
            <person name="Ueki A."/>
            <person name="Tonouchi A."/>
        </authorList>
    </citation>
    <scope>NUCLEOTIDE SEQUENCE [LARGE SCALE GENOMIC DNA]</scope>
    <source>
        <strain evidence="3 4">CTTW</strain>
    </source>
</reference>
<dbReference type="CDD" id="cd02440">
    <property type="entry name" value="AdoMet_MTases"/>
    <property type="match status" value="1"/>
</dbReference>
<reference evidence="3 4" key="1">
    <citation type="submission" date="2020-08" db="EMBL/GenBank/DDBJ databases">
        <title>Draft genome sequencing of an Anaerocolumna strain isolated from anoxic soil subjected to BSD treatment.</title>
        <authorList>
            <person name="Uek A."/>
            <person name="Tonouchi A."/>
        </authorList>
    </citation>
    <scope>NUCLEOTIDE SEQUENCE [LARGE SCALE GENOMIC DNA]</scope>
    <source>
        <strain evidence="3 4">CTTW</strain>
    </source>
</reference>
<protein>
    <submittedName>
        <fullName evidence="3">Methyltransferase</fullName>
    </submittedName>
</protein>
<dbReference type="InterPro" id="IPR029063">
    <property type="entry name" value="SAM-dependent_MTases_sf"/>
</dbReference>
<dbReference type="RefSeq" id="WP_185257388.1">
    <property type="nucleotide sequence ID" value="NZ_AP023368.1"/>
</dbReference>
<sequence>MRDESKTPDITQETIENKNRALKDSQVSPETKINGESFLLPGERIDELQRNGYKIIQNSKKFCFGMDAVLLSGFAKVKEGEKALDLGTGTGIIPILLEAKTKGEHFTGLEIQEESADMARRSVALNKLEQKISIVTGDIKEAGNLFGAASFHVVTSNPPYMNNLHGLKNPDLPKAIARHEIHCTLEDVVREGARVLKPGGRFYLVHRPFRLIEIINTLTAYKLEPKRMRMVHPFLDKEPNMVLIEAVKGGGSMIKVEPPLIVYKEVNQYTDEIYDVYGY</sequence>
<dbReference type="InterPro" id="IPR007848">
    <property type="entry name" value="Small_mtfrase_dom"/>
</dbReference>
<evidence type="ECO:0000313" key="4">
    <source>
        <dbReference type="Proteomes" id="UP000515703"/>
    </source>
</evidence>
<keyword evidence="4" id="KW-1185">Reference proteome</keyword>
<gene>
    <name evidence="3" type="ORF">bsdcttw_49040</name>
</gene>
<dbReference type="AlphaFoldDB" id="A0A7M3SB96"/>
<dbReference type="Gene3D" id="3.40.50.150">
    <property type="entry name" value="Vaccinia Virus protein VP39"/>
    <property type="match status" value="1"/>
</dbReference>
<name>A0A7M3SB96_9FIRM</name>
<dbReference type="EMBL" id="AP023368">
    <property type="protein sequence ID" value="BCK01864.1"/>
    <property type="molecule type" value="Genomic_DNA"/>
</dbReference>
<dbReference type="Pfam" id="PF05175">
    <property type="entry name" value="MTS"/>
    <property type="match status" value="1"/>
</dbReference>
<dbReference type="GO" id="GO:0008168">
    <property type="term" value="F:methyltransferase activity"/>
    <property type="evidence" value="ECO:0007669"/>
    <property type="project" value="UniProtKB-KW"/>
</dbReference>
<dbReference type="SUPFAM" id="SSF53335">
    <property type="entry name" value="S-adenosyl-L-methionine-dependent methyltransferases"/>
    <property type="match status" value="1"/>
</dbReference>
<dbReference type="KEGG" id="acht:bsdcttw_49040"/>
<feature type="region of interest" description="Disordered" evidence="1">
    <location>
        <begin position="1"/>
        <end position="28"/>
    </location>
</feature>
<dbReference type="PANTHER" id="PTHR47739:SF1">
    <property type="entry name" value="TRNA1(VAL) (ADENINE(37)-N6)-METHYLTRANSFERASE"/>
    <property type="match status" value="1"/>
</dbReference>
<organism evidence="3 4">
    <name type="scientific">Anaerocolumna chitinilytica</name>
    <dbReference type="NCBI Taxonomy" id="1727145"/>
    <lineage>
        <taxon>Bacteria</taxon>
        <taxon>Bacillati</taxon>
        <taxon>Bacillota</taxon>
        <taxon>Clostridia</taxon>
        <taxon>Lachnospirales</taxon>
        <taxon>Lachnospiraceae</taxon>
        <taxon>Anaerocolumna</taxon>
    </lineage>
</organism>